<reference evidence="3" key="1">
    <citation type="submission" date="2022-04" db="EMBL/GenBank/DDBJ databases">
        <title>Corynebacterium kalidii LD5P10.</title>
        <authorList>
            <person name="Sun J.Q."/>
        </authorList>
    </citation>
    <scope>NUCLEOTIDE SEQUENCE</scope>
    <source>
        <strain evidence="3">LD5P10</strain>
    </source>
</reference>
<evidence type="ECO:0000313" key="4">
    <source>
        <dbReference type="Proteomes" id="UP001139207"/>
    </source>
</evidence>
<evidence type="ECO:0008006" key="5">
    <source>
        <dbReference type="Google" id="ProtNLM"/>
    </source>
</evidence>
<feature type="compositionally biased region" description="Low complexity" evidence="1">
    <location>
        <begin position="34"/>
        <end position="46"/>
    </location>
</feature>
<evidence type="ECO:0000256" key="1">
    <source>
        <dbReference type="SAM" id="MobiDB-lite"/>
    </source>
</evidence>
<dbReference type="Proteomes" id="UP001139207">
    <property type="component" value="Unassembled WGS sequence"/>
</dbReference>
<organism evidence="3 4">
    <name type="scientific">Corynebacterium kalidii</name>
    <dbReference type="NCBI Taxonomy" id="2931982"/>
    <lineage>
        <taxon>Bacteria</taxon>
        <taxon>Bacillati</taxon>
        <taxon>Actinomycetota</taxon>
        <taxon>Actinomycetes</taxon>
        <taxon>Mycobacteriales</taxon>
        <taxon>Corynebacteriaceae</taxon>
        <taxon>Corynebacterium</taxon>
    </lineage>
</organism>
<feature type="region of interest" description="Disordered" evidence="1">
    <location>
        <begin position="24"/>
        <end position="85"/>
    </location>
</feature>
<dbReference type="RefSeq" id="WP_244803520.1">
    <property type="nucleotide sequence ID" value="NZ_JALIEA010000011.1"/>
</dbReference>
<sequence>MTDVKKWKLALIAGLAVPALALTACSSDDGDSGAGPDTSSDSASDSSTEDTDSGATSDITFDGAPDGFELTSPGSRLSLDDTGHVVTRHREGPTMFWAITPGEMRDLPADAAELQDGNDDVDHFVCLDYDITYLGEGSDGTNPEDASVVSTPRLSAVGEDGYGANSIFMDMGNTCGIHEADELPSTSESLTVDKTYKASILSFVAKDENAGVDPTGLRFGFQTDIPGLDGAEDIYWN</sequence>
<evidence type="ECO:0000256" key="2">
    <source>
        <dbReference type="SAM" id="SignalP"/>
    </source>
</evidence>
<evidence type="ECO:0000313" key="3">
    <source>
        <dbReference type="EMBL" id="MCJ7857768.1"/>
    </source>
</evidence>
<dbReference type="EMBL" id="JALIEA010000011">
    <property type="protein sequence ID" value="MCJ7857768.1"/>
    <property type="molecule type" value="Genomic_DNA"/>
</dbReference>
<comment type="caution">
    <text evidence="3">The sequence shown here is derived from an EMBL/GenBank/DDBJ whole genome shotgun (WGS) entry which is preliminary data.</text>
</comment>
<keyword evidence="4" id="KW-1185">Reference proteome</keyword>
<keyword evidence="2" id="KW-0732">Signal</keyword>
<feature type="signal peptide" evidence="2">
    <location>
        <begin position="1"/>
        <end position="21"/>
    </location>
</feature>
<accession>A0A9X1WGJ2</accession>
<gene>
    <name evidence="3" type="ORF">MUN33_03420</name>
</gene>
<name>A0A9X1WGJ2_9CORY</name>
<dbReference type="AlphaFoldDB" id="A0A9X1WGJ2"/>
<protein>
    <recommendedName>
        <fullName evidence="5">Lipoprotein</fullName>
    </recommendedName>
</protein>
<dbReference type="PROSITE" id="PS51257">
    <property type="entry name" value="PROKAR_LIPOPROTEIN"/>
    <property type="match status" value="1"/>
</dbReference>
<feature type="chain" id="PRO_5040993171" description="Lipoprotein" evidence="2">
    <location>
        <begin position="22"/>
        <end position="237"/>
    </location>
</feature>
<proteinExistence type="predicted"/>